<dbReference type="Proteomes" id="UP001162030">
    <property type="component" value="Chromosome"/>
</dbReference>
<dbReference type="Pfam" id="PF01871">
    <property type="entry name" value="AMMECR1"/>
    <property type="match status" value="1"/>
</dbReference>
<dbReference type="InterPro" id="IPR002733">
    <property type="entry name" value="AMMECR1_domain"/>
</dbReference>
<evidence type="ECO:0000259" key="1">
    <source>
        <dbReference type="PROSITE" id="PS51112"/>
    </source>
</evidence>
<dbReference type="NCBIfam" id="TIGR04335">
    <property type="entry name" value="AmmeMemoSam_A"/>
    <property type="match status" value="1"/>
</dbReference>
<evidence type="ECO:0000313" key="3">
    <source>
        <dbReference type="Proteomes" id="UP001162030"/>
    </source>
</evidence>
<organism evidence="2 3">
    <name type="scientific">Methylocaldum szegediense</name>
    <dbReference type="NCBI Taxonomy" id="73780"/>
    <lineage>
        <taxon>Bacteria</taxon>
        <taxon>Pseudomonadati</taxon>
        <taxon>Pseudomonadota</taxon>
        <taxon>Gammaproteobacteria</taxon>
        <taxon>Methylococcales</taxon>
        <taxon>Methylococcaceae</taxon>
        <taxon>Methylocaldum</taxon>
    </lineage>
</organism>
<dbReference type="Gene3D" id="3.30.1490.150">
    <property type="entry name" value="Hypothetical protein ph0010, domain 2"/>
    <property type="match status" value="1"/>
</dbReference>
<keyword evidence="3" id="KW-1185">Reference proteome</keyword>
<reference evidence="2 3" key="1">
    <citation type="submission" date="2023-03" db="EMBL/GenBank/DDBJ databases">
        <authorList>
            <person name="Pearce D."/>
        </authorList>
    </citation>
    <scope>NUCLEOTIDE SEQUENCE [LARGE SCALE GENOMIC DNA]</scope>
    <source>
        <strain evidence="2">Msz</strain>
    </source>
</reference>
<dbReference type="SUPFAM" id="SSF143447">
    <property type="entry name" value="AMMECR1-like"/>
    <property type="match status" value="1"/>
</dbReference>
<protein>
    <recommendedName>
        <fullName evidence="1">AMMECR1 domain-containing protein</fullName>
    </recommendedName>
</protein>
<feature type="domain" description="AMMECR1" evidence="1">
    <location>
        <begin position="16"/>
        <end position="199"/>
    </location>
</feature>
<dbReference type="EMBL" id="OX458333">
    <property type="protein sequence ID" value="CAI8775791.1"/>
    <property type="molecule type" value="Genomic_DNA"/>
</dbReference>
<dbReference type="PANTHER" id="PTHR13016">
    <property type="entry name" value="AMMECR1 HOMOLOG"/>
    <property type="match status" value="1"/>
</dbReference>
<dbReference type="InterPro" id="IPR027485">
    <property type="entry name" value="AMMECR1_N"/>
</dbReference>
<dbReference type="InterPro" id="IPR023473">
    <property type="entry name" value="AMMECR1"/>
</dbReference>
<gene>
    <name evidence="2" type="ORF">MSZNOR_1121</name>
</gene>
<dbReference type="Gene3D" id="3.30.700.20">
    <property type="entry name" value="Hypothetical protein ph0010, domain 1"/>
    <property type="match status" value="1"/>
</dbReference>
<sequence length="199" mass="22303">MGAMPSTDAIGFLRPTHRRALLDLARRSIEHGSVHGLPLRIQPETLAPELAVKRATFVTLELHGKLRGCIGTLQAVRVLAEDVVHNAYAAAFRDPRFPPVSPSDVERLDIRLSLLTPAEPISFTSEEDLLRQMTVGEDGLILEEGFRRGTFLPTVWASLPDPKTFLQHLKLKAGLPEDYWSDSIKVYRYRTETIDKHSV</sequence>
<proteinExistence type="predicted"/>
<dbReference type="NCBIfam" id="TIGR00296">
    <property type="entry name" value="TIGR00296 family protein"/>
    <property type="match status" value="1"/>
</dbReference>
<dbReference type="InterPro" id="IPR027623">
    <property type="entry name" value="AmmeMemoSam_A"/>
</dbReference>
<accession>A0ABM9HYR1</accession>
<dbReference type="InterPro" id="IPR036071">
    <property type="entry name" value="AMMECR1_dom_sf"/>
</dbReference>
<evidence type="ECO:0000313" key="2">
    <source>
        <dbReference type="EMBL" id="CAI8775791.1"/>
    </source>
</evidence>
<name>A0ABM9HYR1_9GAMM</name>
<dbReference type="PANTHER" id="PTHR13016:SF0">
    <property type="entry name" value="AMME SYNDROME CANDIDATE GENE 1 PROTEIN"/>
    <property type="match status" value="1"/>
</dbReference>
<dbReference type="PROSITE" id="PS51112">
    <property type="entry name" value="AMMECR1"/>
    <property type="match status" value="1"/>
</dbReference>